<dbReference type="PANTHER" id="PTHR33240:SF15">
    <property type="entry name" value="GAG-PRO-LIKE PROTEIN"/>
    <property type="match status" value="1"/>
</dbReference>
<keyword evidence="3" id="KW-1185">Reference proteome</keyword>
<dbReference type="PANTHER" id="PTHR33240">
    <property type="entry name" value="OS08G0508500 PROTEIN"/>
    <property type="match status" value="1"/>
</dbReference>
<dbReference type="CDD" id="cd00303">
    <property type="entry name" value="retropepsin_like"/>
    <property type="match status" value="1"/>
</dbReference>
<feature type="compositionally biased region" description="Basic and acidic residues" evidence="1">
    <location>
        <begin position="1"/>
        <end position="23"/>
    </location>
</feature>
<dbReference type="AlphaFoldDB" id="A0A371H5K4"/>
<dbReference type="OrthoDB" id="1937476at2759"/>
<proteinExistence type="predicted"/>
<dbReference type="Proteomes" id="UP000257109">
    <property type="component" value="Unassembled WGS sequence"/>
</dbReference>
<sequence>MRREEGREANYHRERTPGTEGKADITPTPVITFSKRDMRYEPPRQDEPMVILVVATKYKVERILIDQGSLTNILYWSTCKRLGLQLTDLEACVGKLYGFAGEQVTIKGVIELETTFEECTHARTISVLYTIVDVDASYNINMSRPTLNKLGVMVSTLHLCMKYPMGQEVGRVWADHRVAKRCYEDNLRIGSQPSQAGESDANVLDLNLDPKCEDELKRPLPAENLKEVSIRPRPVHKTKIGTALA</sequence>
<gene>
    <name evidence="2" type="ORF">CR513_19056</name>
</gene>
<evidence type="ECO:0000256" key="1">
    <source>
        <dbReference type="SAM" id="MobiDB-lite"/>
    </source>
</evidence>
<dbReference type="EMBL" id="QJKJ01003514">
    <property type="protein sequence ID" value="RDX98075.1"/>
    <property type="molecule type" value="Genomic_DNA"/>
</dbReference>
<protein>
    <submittedName>
        <fullName evidence="2">Uncharacterized protein</fullName>
    </submittedName>
</protein>
<reference evidence="2" key="1">
    <citation type="submission" date="2018-05" db="EMBL/GenBank/DDBJ databases">
        <title>Draft genome of Mucuna pruriens seed.</title>
        <authorList>
            <person name="Nnadi N.E."/>
            <person name="Vos R."/>
            <person name="Hasami M.H."/>
            <person name="Devisetty U.K."/>
            <person name="Aguiy J.C."/>
        </authorList>
    </citation>
    <scope>NUCLEOTIDE SEQUENCE [LARGE SCALE GENOMIC DNA]</scope>
    <source>
        <strain evidence="2">JCA_2017</strain>
    </source>
</reference>
<evidence type="ECO:0000313" key="2">
    <source>
        <dbReference type="EMBL" id="RDX98075.1"/>
    </source>
</evidence>
<feature type="non-terminal residue" evidence="2">
    <location>
        <position position="1"/>
    </location>
</feature>
<organism evidence="2 3">
    <name type="scientific">Mucuna pruriens</name>
    <name type="common">Velvet bean</name>
    <name type="synonym">Dolichos pruriens</name>
    <dbReference type="NCBI Taxonomy" id="157652"/>
    <lineage>
        <taxon>Eukaryota</taxon>
        <taxon>Viridiplantae</taxon>
        <taxon>Streptophyta</taxon>
        <taxon>Embryophyta</taxon>
        <taxon>Tracheophyta</taxon>
        <taxon>Spermatophyta</taxon>
        <taxon>Magnoliopsida</taxon>
        <taxon>eudicotyledons</taxon>
        <taxon>Gunneridae</taxon>
        <taxon>Pentapetalae</taxon>
        <taxon>rosids</taxon>
        <taxon>fabids</taxon>
        <taxon>Fabales</taxon>
        <taxon>Fabaceae</taxon>
        <taxon>Papilionoideae</taxon>
        <taxon>50 kb inversion clade</taxon>
        <taxon>NPAAA clade</taxon>
        <taxon>indigoferoid/millettioid clade</taxon>
        <taxon>Phaseoleae</taxon>
        <taxon>Mucuna</taxon>
    </lineage>
</organism>
<comment type="caution">
    <text evidence="2">The sequence shown here is derived from an EMBL/GenBank/DDBJ whole genome shotgun (WGS) entry which is preliminary data.</text>
</comment>
<name>A0A371H5K4_MUCPR</name>
<evidence type="ECO:0000313" key="3">
    <source>
        <dbReference type="Proteomes" id="UP000257109"/>
    </source>
</evidence>
<feature type="region of interest" description="Disordered" evidence="1">
    <location>
        <begin position="1"/>
        <end position="26"/>
    </location>
</feature>
<accession>A0A371H5K4</accession>